<dbReference type="KEGG" id="psco:LY89DRAFT_73602"/>
<proteinExistence type="predicted"/>
<evidence type="ECO:0000313" key="3">
    <source>
        <dbReference type="Proteomes" id="UP000070700"/>
    </source>
</evidence>
<dbReference type="InParanoid" id="A0A194XAK1"/>
<sequence length="98" mass="11553">MHRQCHLHCFYSYDHLLSTPFFLSFFLSFFLLRLLISLPPYLELPQNLLRPCRKILLQLPKSQISKNSYTLAYKIMSGSLIYAPDWLRLLAFSALSIQ</sequence>
<dbReference type="GeneID" id="28829803"/>
<keyword evidence="1" id="KW-0812">Transmembrane</keyword>
<feature type="transmembrane region" description="Helical" evidence="1">
    <location>
        <begin position="21"/>
        <end position="42"/>
    </location>
</feature>
<gene>
    <name evidence="2" type="ORF">LY89DRAFT_73602</name>
</gene>
<evidence type="ECO:0000313" key="2">
    <source>
        <dbReference type="EMBL" id="KUJ17195.1"/>
    </source>
</evidence>
<dbReference type="EMBL" id="KQ947415">
    <property type="protein sequence ID" value="KUJ17195.1"/>
    <property type="molecule type" value="Genomic_DNA"/>
</dbReference>
<keyword evidence="3" id="KW-1185">Reference proteome</keyword>
<protein>
    <submittedName>
        <fullName evidence="2">Uncharacterized protein</fullName>
    </submittedName>
</protein>
<keyword evidence="1" id="KW-0472">Membrane</keyword>
<keyword evidence="1" id="KW-1133">Transmembrane helix</keyword>
<accession>A0A194XAK1</accession>
<reference evidence="2 3" key="1">
    <citation type="submission" date="2015-10" db="EMBL/GenBank/DDBJ databases">
        <title>Full genome of DAOMC 229536 Phialocephala scopiformis, a fungal endophyte of spruce producing the potent anti-insectan compound rugulosin.</title>
        <authorList>
            <consortium name="DOE Joint Genome Institute"/>
            <person name="Walker A.K."/>
            <person name="Frasz S.L."/>
            <person name="Seifert K.A."/>
            <person name="Miller J.D."/>
            <person name="Mondo S.J."/>
            <person name="Labutti K."/>
            <person name="Lipzen A."/>
            <person name="Dockter R."/>
            <person name="Kennedy M."/>
            <person name="Grigoriev I.V."/>
            <person name="Spatafora J.W."/>
        </authorList>
    </citation>
    <scope>NUCLEOTIDE SEQUENCE [LARGE SCALE GENOMIC DNA]</scope>
    <source>
        <strain evidence="2 3">CBS 120377</strain>
    </source>
</reference>
<dbReference type="AlphaFoldDB" id="A0A194XAK1"/>
<evidence type="ECO:0000256" key="1">
    <source>
        <dbReference type="SAM" id="Phobius"/>
    </source>
</evidence>
<dbReference type="RefSeq" id="XP_018071550.1">
    <property type="nucleotide sequence ID" value="XM_018220077.1"/>
</dbReference>
<organism evidence="2 3">
    <name type="scientific">Mollisia scopiformis</name>
    <name type="common">Conifer needle endophyte fungus</name>
    <name type="synonym">Phialocephala scopiformis</name>
    <dbReference type="NCBI Taxonomy" id="149040"/>
    <lineage>
        <taxon>Eukaryota</taxon>
        <taxon>Fungi</taxon>
        <taxon>Dikarya</taxon>
        <taxon>Ascomycota</taxon>
        <taxon>Pezizomycotina</taxon>
        <taxon>Leotiomycetes</taxon>
        <taxon>Helotiales</taxon>
        <taxon>Mollisiaceae</taxon>
        <taxon>Mollisia</taxon>
    </lineage>
</organism>
<name>A0A194XAK1_MOLSC</name>
<dbReference type="Proteomes" id="UP000070700">
    <property type="component" value="Unassembled WGS sequence"/>
</dbReference>